<dbReference type="GeneID" id="30980917"/>
<keyword evidence="2" id="KW-1185">Reference proteome</keyword>
<dbReference type="EMBL" id="KV453912">
    <property type="protein sequence ID" value="ODV79351.1"/>
    <property type="molecule type" value="Genomic_DNA"/>
</dbReference>
<sequence length="296" mass="35409">MDRIVVFYNNHKFSTFDDEEFFEYVHYETTSDIKRYMVDQILDFYVVITPDGQIRAQLVSEGFDRHAVIDEEEDVEWYATQFVKAGDILELIDQHMSTEHGVAEMSDELYEKYNTSSSRPLRIFILDGKLSTSHENTVEINVQDEEEIYEIVANGYEMEYSSCYIVVNKENIYVKKRGYSNKVYIIEDEIKYVEGDYEVRNFKSNVIQELKDTSNYNRIERVTEDVVHIMYTDEDEMYQILYRPESVSISFKDYYYRFLGFDRYELNSKGKKGQVLKQPMKIRSKKRLRELMEDVE</sequence>
<dbReference type="Proteomes" id="UP000094285">
    <property type="component" value="Unassembled WGS sequence"/>
</dbReference>
<evidence type="ECO:0000313" key="1">
    <source>
        <dbReference type="EMBL" id="ODV79351.1"/>
    </source>
</evidence>
<proteinExistence type="predicted"/>
<accession>A0A1E4SIM2</accession>
<organism evidence="1 2">
    <name type="scientific">Suhomyces tanzawaensis NRRL Y-17324</name>
    <dbReference type="NCBI Taxonomy" id="984487"/>
    <lineage>
        <taxon>Eukaryota</taxon>
        <taxon>Fungi</taxon>
        <taxon>Dikarya</taxon>
        <taxon>Ascomycota</taxon>
        <taxon>Saccharomycotina</taxon>
        <taxon>Pichiomycetes</taxon>
        <taxon>Debaryomycetaceae</taxon>
        <taxon>Suhomyces</taxon>
    </lineage>
</organism>
<dbReference type="RefSeq" id="XP_020064473.1">
    <property type="nucleotide sequence ID" value="XM_020206780.1"/>
</dbReference>
<reference evidence="2" key="1">
    <citation type="submission" date="2016-05" db="EMBL/GenBank/DDBJ databases">
        <title>Comparative genomics of biotechnologically important yeasts.</title>
        <authorList>
            <consortium name="DOE Joint Genome Institute"/>
            <person name="Riley R."/>
            <person name="Haridas S."/>
            <person name="Wolfe K.H."/>
            <person name="Lopes M.R."/>
            <person name="Hittinger C.T."/>
            <person name="Goker M."/>
            <person name="Salamov A."/>
            <person name="Wisecaver J."/>
            <person name="Long T.M."/>
            <person name="Aerts A.L."/>
            <person name="Barry K."/>
            <person name="Choi C."/>
            <person name="Clum A."/>
            <person name="Coughlan A.Y."/>
            <person name="Deshpande S."/>
            <person name="Douglass A.P."/>
            <person name="Hanson S.J."/>
            <person name="Klenk H.-P."/>
            <person name="Labutti K."/>
            <person name="Lapidus A."/>
            <person name="Lindquist E."/>
            <person name="Lipzen A."/>
            <person name="Meier-Kolthoff J.P."/>
            <person name="Ohm R.A."/>
            <person name="Otillar R.P."/>
            <person name="Pangilinan J."/>
            <person name="Peng Y."/>
            <person name="Rokas A."/>
            <person name="Rosa C.A."/>
            <person name="Scheuner C."/>
            <person name="Sibirny A.A."/>
            <person name="Slot J.C."/>
            <person name="Stielow J.B."/>
            <person name="Sun H."/>
            <person name="Kurtzman C.P."/>
            <person name="Blackwell M."/>
            <person name="Grigoriev I.V."/>
            <person name="Jeffries T.W."/>
        </authorList>
    </citation>
    <scope>NUCLEOTIDE SEQUENCE [LARGE SCALE GENOMIC DNA]</scope>
    <source>
        <strain evidence="2">NRRL Y-17324</strain>
    </source>
</reference>
<dbReference type="AlphaFoldDB" id="A0A1E4SIM2"/>
<gene>
    <name evidence="1" type="ORF">CANTADRAFT_22093</name>
</gene>
<name>A0A1E4SIM2_9ASCO</name>
<protein>
    <submittedName>
        <fullName evidence="1">Uncharacterized protein</fullName>
    </submittedName>
</protein>
<evidence type="ECO:0000313" key="2">
    <source>
        <dbReference type="Proteomes" id="UP000094285"/>
    </source>
</evidence>